<dbReference type="AlphaFoldDB" id="W6S380"/>
<organism evidence="3 4">
    <name type="scientific">Clostridium bornimense</name>
    <dbReference type="NCBI Taxonomy" id="1216932"/>
    <lineage>
        <taxon>Bacteria</taxon>
        <taxon>Bacillati</taxon>
        <taxon>Bacillota</taxon>
        <taxon>Clostridia</taxon>
        <taxon>Eubacteriales</taxon>
        <taxon>Clostridiaceae</taxon>
        <taxon>Clostridium</taxon>
    </lineage>
</organism>
<protein>
    <submittedName>
        <fullName evidence="3">Putative membrane protein</fullName>
    </submittedName>
</protein>
<dbReference type="InterPro" id="IPR032834">
    <property type="entry name" value="NatK-like_C"/>
</dbReference>
<dbReference type="RefSeq" id="WP_051483912.1">
    <property type="nucleotide sequence ID" value="NZ_HG917869.1"/>
</dbReference>
<evidence type="ECO:0000259" key="2">
    <source>
        <dbReference type="Pfam" id="PF14501"/>
    </source>
</evidence>
<dbReference type="STRING" id="1216932.CM240_3257"/>
<keyword evidence="1" id="KW-1133">Transmembrane helix</keyword>
<feature type="transmembrane region" description="Helical" evidence="1">
    <location>
        <begin position="79"/>
        <end position="101"/>
    </location>
</feature>
<evidence type="ECO:0000256" key="1">
    <source>
        <dbReference type="SAM" id="Phobius"/>
    </source>
</evidence>
<keyword evidence="1" id="KW-0472">Membrane</keyword>
<feature type="domain" description="Sensor histidine kinase NatK-like C-terminal" evidence="2">
    <location>
        <begin position="328"/>
        <end position="431"/>
    </location>
</feature>
<reference evidence="3 4" key="1">
    <citation type="submission" date="2013-11" db="EMBL/GenBank/DDBJ databases">
        <title>Complete genome sequence of Clostridum sp. M2/40.</title>
        <authorList>
            <person name="Wibberg D."/>
            <person name="Puehler A."/>
            <person name="Schlueter A."/>
        </authorList>
    </citation>
    <scope>NUCLEOTIDE SEQUENCE [LARGE SCALE GENOMIC DNA]</scope>
    <source>
        <strain evidence="4">M2/40</strain>
    </source>
</reference>
<feature type="transmembrane region" description="Helical" evidence="1">
    <location>
        <begin position="187"/>
        <end position="208"/>
    </location>
</feature>
<name>W6S380_9CLOT</name>
<feature type="transmembrane region" description="Helical" evidence="1">
    <location>
        <begin position="154"/>
        <end position="175"/>
    </location>
</feature>
<dbReference type="HOGENOM" id="CLU_046138_1_2_9"/>
<dbReference type="Gene3D" id="3.30.565.10">
    <property type="entry name" value="Histidine kinase-like ATPase, C-terminal domain"/>
    <property type="match status" value="1"/>
</dbReference>
<dbReference type="InterPro" id="IPR036890">
    <property type="entry name" value="HATPase_C_sf"/>
</dbReference>
<keyword evidence="4" id="KW-1185">Reference proteome</keyword>
<gene>
    <name evidence="3" type="ORF">CM240_3257</name>
</gene>
<dbReference type="PANTHER" id="PTHR40448">
    <property type="entry name" value="TWO-COMPONENT SENSOR HISTIDINE KINASE"/>
    <property type="match status" value="1"/>
</dbReference>
<dbReference type="Proteomes" id="UP000019426">
    <property type="component" value="Chromosome M2/40_rep2"/>
</dbReference>
<dbReference type="SUPFAM" id="SSF55874">
    <property type="entry name" value="ATPase domain of HSP90 chaperone/DNA topoisomerase II/histidine kinase"/>
    <property type="match status" value="1"/>
</dbReference>
<feature type="transmembrane region" description="Helical" evidence="1">
    <location>
        <begin position="113"/>
        <end position="133"/>
    </location>
</feature>
<evidence type="ECO:0000313" key="4">
    <source>
        <dbReference type="Proteomes" id="UP000019426"/>
    </source>
</evidence>
<keyword evidence="1" id="KW-0812">Transmembrane</keyword>
<dbReference type="KEGG" id="clt:CM240_3257"/>
<evidence type="ECO:0000313" key="3">
    <source>
        <dbReference type="EMBL" id="CDM70374.1"/>
    </source>
</evidence>
<accession>W6S380</accession>
<dbReference type="OrthoDB" id="1656061at2"/>
<feature type="transmembrane region" description="Helical" evidence="1">
    <location>
        <begin position="6"/>
        <end position="24"/>
    </location>
</feature>
<feature type="transmembrane region" description="Helical" evidence="1">
    <location>
        <begin position="31"/>
        <end position="49"/>
    </location>
</feature>
<dbReference type="PATRIC" id="fig|1216932.3.peg.3231"/>
<dbReference type="GO" id="GO:0042802">
    <property type="term" value="F:identical protein binding"/>
    <property type="evidence" value="ECO:0007669"/>
    <property type="project" value="TreeGrafter"/>
</dbReference>
<dbReference type="EMBL" id="HG917869">
    <property type="protein sequence ID" value="CDM70374.1"/>
    <property type="molecule type" value="Genomic_DNA"/>
</dbReference>
<dbReference type="eggNOG" id="COG3290">
    <property type="taxonomic scope" value="Bacteria"/>
</dbReference>
<dbReference type="Pfam" id="PF14501">
    <property type="entry name" value="HATPase_c_5"/>
    <property type="match status" value="1"/>
</dbReference>
<dbReference type="PANTHER" id="PTHR40448:SF1">
    <property type="entry name" value="TWO-COMPONENT SENSOR HISTIDINE KINASE"/>
    <property type="match status" value="1"/>
</dbReference>
<proteinExistence type="predicted"/>
<sequence>MHTIYIIFILSFSILTILATLHNISGYKFSIIEKVLLFLSIIISYFILYLININLASISTYIIPIIFIYIRNNKLLKSIFIQAITCIIIIFSDNIITLIIIKCISEDFTRTTYGYIITSLLILILAYSISKLLSIIIKKYGSLITEYSKSKYSILIYVMVILTLGVFYININWNISDDATYLAQINGILFLIYGALMIIITAILLFILKKDQNFKIKEMQMNNLQEYTYNLECLYMDMRKFRHDYINIISSMADFIESKDIEGLAKHFTEHIYPLNTEMNKNNYKLGLLKNILMPEIKGLLSAKIIRAQELGVDVILEIVEPIDKINLDIIDLNRCLGIILDNAIEATLPSEEKKLHIAFIKKNSSIFIVVSNTFEGKIPPLSKIFKAGFSTKGKNRGLGLSNLKDIMNKYSNATLDTYIEDNRFTQNITISNY</sequence>